<comment type="caution">
    <text evidence="6">The sequence shown here is derived from an EMBL/GenBank/DDBJ whole genome shotgun (WGS) entry which is preliminary data.</text>
</comment>
<dbReference type="PIRSF" id="PIRSF018266">
    <property type="entry name" value="FecR"/>
    <property type="match status" value="1"/>
</dbReference>
<dbReference type="OrthoDB" id="9798846at2"/>
<organism evidence="6 7">
    <name type="scientific">Eilatimonas milleporae</name>
    <dbReference type="NCBI Taxonomy" id="911205"/>
    <lineage>
        <taxon>Bacteria</taxon>
        <taxon>Pseudomonadati</taxon>
        <taxon>Pseudomonadota</taxon>
        <taxon>Alphaproteobacteria</taxon>
        <taxon>Kordiimonadales</taxon>
        <taxon>Kordiimonadaceae</taxon>
        <taxon>Eilatimonas</taxon>
    </lineage>
</organism>
<protein>
    <submittedName>
        <fullName evidence="6">FecR family protein</fullName>
    </submittedName>
</protein>
<keyword evidence="2" id="KW-0812">Transmembrane</keyword>
<evidence type="ECO:0000256" key="2">
    <source>
        <dbReference type="SAM" id="Phobius"/>
    </source>
</evidence>
<proteinExistence type="predicted"/>
<dbReference type="Gene3D" id="3.55.50.30">
    <property type="match status" value="1"/>
</dbReference>
<evidence type="ECO:0000259" key="4">
    <source>
        <dbReference type="Pfam" id="PF16220"/>
    </source>
</evidence>
<feature type="domain" description="FecR N-terminal" evidence="4">
    <location>
        <begin position="13"/>
        <end position="45"/>
    </location>
</feature>
<dbReference type="PANTHER" id="PTHR30273:SF2">
    <property type="entry name" value="PROTEIN FECR"/>
    <property type="match status" value="1"/>
</dbReference>
<dbReference type="Pfam" id="PF16344">
    <property type="entry name" value="FecR_C"/>
    <property type="match status" value="1"/>
</dbReference>
<feature type="compositionally biased region" description="Basic and acidic residues" evidence="1">
    <location>
        <begin position="88"/>
        <end position="97"/>
    </location>
</feature>
<dbReference type="Pfam" id="PF16220">
    <property type="entry name" value="DUF4880"/>
    <property type="match status" value="1"/>
</dbReference>
<keyword evidence="2" id="KW-1133">Transmembrane helix</keyword>
<evidence type="ECO:0000259" key="3">
    <source>
        <dbReference type="Pfam" id="PF04773"/>
    </source>
</evidence>
<evidence type="ECO:0000313" key="7">
    <source>
        <dbReference type="Proteomes" id="UP000271227"/>
    </source>
</evidence>
<dbReference type="InterPro" id="IPR032508">
    <property type="entry name" value="FecR_C"/>
</dbReference>
<dbReference type="RefSeq" id="WP_121938439.1">
    <property type="nucleotide sequence ID" value="NZ_REFR01000011.1"/>
</dbReference>
<dbReference type="InParanoid" id="A0A3M0CD16"/>
<dbReference type="InterPro" id="IPR032623">
    <property type="entry name" value="FecR_N"/>
</dbReference>
<dbReference type="AlphaFoldDB" id="A0A3M0CD16"/>
<evidence type="ECO:0000313" key="6">
    <source>
        <dbReference type="EMBL" id="RMB07638.1"/>
    </source>
</evidence>
<gene>
    <name evidence="6" type="ORF">BXY39_1724</name>
</gene>
<dbReference type="InterPro" id="IPR012373">
    <property type="entry name" value="Ferrdict_sens_TM"/>
</dbReference>
<dbReference type="Pfam" id="PF04773">
    <property type="entry name" value="FecR"/>
    <property type="match status" value="1"/>
</dbReference>
<dbReference type="PANTHER" id="PTHR30273">
    <property type="entry name" value="PERIPLASMIC SIGNAL SENSOR AND SIGMA FACTOR ACTIVATOR FECR-RELATED"/>
    <property type="match status" value="1"/>
</dbReference>
<dbReference type="EMBL" id="REFR01000011">
    <property type="protein sequence ID" value="RMB07638.1"/>
    <property type="molecule type" value="Genomic_DNA"/>
</dbReference>
<feature type="transmembrane region" description="Helical" evidence="2">
    <location>
        <begin position="125"/>
        <end position="149"/>
    </location>
</feature>
<accession>A0A3M0CD16</accession>
<feature type="domain" description="Protein FecR C-terminal" evidence="5">
    <location>
        <begin position="313"/>
        <end position="380"/>
    </location>
</feature>
<evidence type="ECO:0000256" key="1">
    <source>
        <dbReference type="SAM" id="MobiDB-lite"/>
    </source>
</evidence>
<feature type="domain" description="FecR protein" evidence="3">
    <location>
        <begin position="165"/>
        <end position="255"/>
    </location>
</feature>
<name>A0A3M0CD16_9PROT</name>
<dbReference type="Proteomes" id="UP000271227">
    <property type="component" value="Unassembled WGS sequence"/>
</dbReference>
<dbReference type="Gene3D" id="2.60.120.1440">
    <property type="match status" value="1"/>
</dbReference>
<reference evidence="6 7" key="1">
    <citation type="submission" date="2018-10" db="EMBL/GenBank/DDBJ databases">
        <title>Genomic Encyclopedia of Archaeal and Bacterial Type Strains, Phase II (KMG-II): from individual species to whole genera.</title>
        <authorList>
            <person name="Goeker M."/>
        </authorList>
    </citation>
    <scope>NUCLEOTIDE SEQUENCE [LARGE SCALE GENOMIC DNA]</scope>
    <source>
        <strain evidence="6 7">DSM 25217</strain>
    </source>
</reference>
<keyword evidence="7" id="KW-1185">Reference proteome</keyword>
<evidence type="ECO:0000259" key="5">
    <source>
        <dbReference type="Pfam" id="PF16344"/>
    </source>
</evidence>
<sequence>MKNKSAVNTQIAEEAAEWALRIHDNALNAADRRKLAEWLKRSPVHVEELLIASSILAGVEQGTGTACPDIAEDRAEDRAGNVVTLTGLDRDTGEDAGRLAGTRPGQGPEDALGNDMGTVRHGRPLWYRVSAMAAAMILALFTGASLTMLHNGSDWATDRAPTVKAETDLGEQRRLVLTDGSTVHVNTRSQVVADLQKDARLVTLIGGEAFFNVAPDPDRPFRVIAGETVIEAVGTAFNVRFIDGEATIAVSEGTVAVGNAAAPDVASPGQDAGTDTRILLSVGETAHFTAQDTSPVISTANPDTIAAWRARQLVFEGDDLTTIAAEFNRYNRVKLVIVGDALGKKRYSGVFNSDDPASFIAFLELTGTVTTERTGDTLTIRQAGAE</sequence>
<dbReference type="GO" id="GO:0016989">
    <property type="term" value="F:sigma factor antagonist activity"/>
    <property type="evidence" value="ECO:0007669"/>
    <property type="project" value="TreeGrafter"/>
</dbReference>
<feature type="region of interest" description="Disordered" evidence="1">
    <location>
        <begin position="88"/>
        <end position="116"/>
    </location>
</feature>
<keyword evidence="2" id="KW-0472">Membrane</keyword>
<dbReference type="InterPro" id="IPR006860">
    <property type="entry name" value="FecR"/>
</dbReference>